<evidence type="ECO:0000313" key="2">
    <source>
        <dbReference type="EMBL" id="CAA9410298.1"/>
    </source>
</evidence>
<feature type="non-terminal residue" evidence="2">
    <location>
        <position position="586"/>
    </location>
</feature>
<dbReference type="EMBL" id="CADCUW010000230">
    <property type="protein sequence ID" value="CAA9410298.1"/>
    <property type="molecule type" value="Genomic_DNA"/>
</dbReference>
<evidence type="ECO:0000259" key="1">
    <source>
        <dbReference type="Pfam" id="PF13700"/>
    </source>
</evidence>
<sequence length="586" mass="65283">MPVRLLTEAERQRLSGFPGDIPTEDLHAFFTLTGRDRAAVPERSAPANRLGFALSLCAVRYLGFCPEDLSACPGDAVWYVSQQLGLAPEALSGYPGHGQIRTEHLRRIYERHGYRRPTAPDLRDLFGWLVERALEHDDPALLVRLVADRLKSGKIVRPGVSRLERMVAAARNRTDGETHRALAPVLAGRVPAELDALLRVDPALSPPRTRHAWLKEGATSNTPKAIAEQIEKLEFLRDLGADAFDVSGVNPNRLRFLAGLGRRHTNQALKRLAPERRRPMLVAFLREAHAELADEVVDLFDACLGHADARARRELEEFRKGSARSTNEKVALFRELALVLLDPAVDDADVRAAVREKVGPPEELLDLVEEAERLMRPPDDNHLDFFAARYPYVRRFAPAFLSAFSFCAGRRDDPLIGAVDVLLGLDAEGKRAVPEDAPVGFVPARWGPHVLGEDGKIDRRQWELCLLWQLRGALRSGDVWIEGARRHSAPQSFLVAEDRWPELREEVGLQTGIPSDGAAHPDACREEMEAVVRRLGIAVSRGATVKIQAGRLLFDRDPAEDLPRSVEELGREIARRLPKVELTDLL</sequence>
<feature type="domain" description="DUF4158" evidence="1">
    <location>
        <begin position="5"/>
        <end position="170"/>
    </location>
</feature>
<dbReference type="InterPro" id="IPR025296">
    <property type="entry name" value="DUF4158"/>
</dbReference>
<organism evidence="2">
    <name type="scientific">uncultured Rubrobacteraceae bacterium</name>
    <dbReference type="NCBI Taxonomy" id="349277"/>
    <lineage>
        <taxon>Bacteria</taxon>
        <taxon>Bacillati</taxon>
        <taxon>Actinomycetota</taxon>
        <taxon>Rubrobacteria</taxon>
        <taxon>Rubrobacterales</taxon>
        <taxon>Rubrobacteraceae</taxon>
        <taxon>environmental samples</taxon>
    </lineage>
</organism>
<gene>
    <name evidence="2" type="ORF">AVDCRST_MAG01-01-1568</name>
</gene>
<name>A0A6J4PBW8_9ACTN</name>
<dbReference type="AlphaFoldDB" id="A0A6J4PBW8"/>
<reference evidence="2" key="1">
    <citation type="submission" date="2020-02" db="EMBL/GenBank/DDBJ databases">
        <authorList>
            <person name="Meier V. D."/>
        </authorList>
    </citation>
    <scope>NUCLEOTIDE SEQUENCE</scope>
    <source>
        <strain evidence="2">AVDCRST_MAG01</strain>
    </source>
</reference>
<protein>
    <recommendedName>
        <fullName evidence="1">DUF4158 domain-containing protein</fullName>
    </recommendedName>
</protein>
<proteinExistence type="predicted"/>
<accession>A0A6J4PBW8</accession>
<dbReference type="Pfam" id="PF13700">
    <property type="entry name" value="DUF4158"/>
    <property type="match status" value="1"/>
</dbReference>